<evidence type="ECO:0000313" key="4">
    <source>
        <dbReference type="Proteomes" id="UP001172155"/>
    </source>
</evidence>
<proteinExistence type="predicted"/>
<dbReference type="EMBL" id="JAUKUD010000001">
    <property type="protein sequence ID" value="KAK0754879.1"/>
    <property type="molecule type" value="Genomic_DNA"/>
</dbReference>
<keyword evidence="4" id="KW-1185">Reference proteome</keyword>
<dbReference type="InterPro" id="IPR042098">
    <property type="entry name" value="TauD-like_sf"/>
</dbReference>
<dbReference type="InterPro" id="IPR003819">
    <property type="entry name" value="TauD/TfdA-like"/>
</dbReference>
<dbReference type="Proteomes" id="UP001172155">
    <property type="component" value="Unassembled WGS sequence"/>
</dbReference>
<accession>A0AA40FBS3</accession>
<dbReference type="GO" id="GO:0016491">
    <property type="term" value="F:oxidoreductase activity"/>
    <property type="evidence" value="ECO:0007669"/>
    <property type="project" value="UniProtKB-KW"/>
</dbReference>
<comment type="caution">
    <text evidence="3">The sequence shown here is derived from an EMBL/GenBank/DDBJ whole genome shotgun (WGS) entry which is preliminary data.</text>
</comment>
<protein>
    <recommendedName>
        <fullName evidence="2">TauD/TfdA-like domain-containing protein</fullName>
    </recommendedName>
</protein>
<evidence type="ECO:0000256" key="1">
    <source>
        <dbReference type="ARBA" id="ARBA00023002"/>
    </source>
</evidence>
<evidence type="ECO:0000313" key="3">
    <source>
        <dbReference type="EMBL" id="KAK0754879.1"/>
    </source>
</evidence>
<sequence length="335" mass="37149">MAWKPEDFVDANSSAVVVDQAGCTEVTQALAQFKVLGLDGDAVCRDNFPLPNLAAHLDRASHNIHEGTGFAIIRGLDLNNFTPEDKLIVFLGLASYIGDIRGVQDRRGTMINMGGTFLASSWTIYQELEATRPDIINILSKPAWPLQLSGNPPSFTLAPLLQVYRGKIIFSVDPGRLGLHPASSQHARRPSDVPELTDDQHEALDFVSKLATKNSYRLDAMPNDMIFVNNWSLLHARESYVDSDTIQRRHLVRLWLRNSKRAWDIPRAMKAPWEAAFGPNGDGNPVYLAGSKGKQWLEIEKKYPVVPAPVYKVPRYTGGSASFILEDDGDVNALE</sequence>
<dbReference type="InterPro" id="IPR050411">
    <property type="entry name" value="AlphaKG_dependent_hydroxylases"/>
</dbReference>
<dbReference type="AlphaFoldDB" id="A0AA40FBS3"/>
<evidence type="ECO:0000259" key="2">
    <source>
        <dbReference type="Pfam" id="PF02668"/>
    </source>
</evidence>
<feature type="domain" description="TauD/TfdA-like" evidence="2">
    <location>
        <begin position="114"/>
        <end position="255"/>
    </location>
</feature>
<gene>
    <name evidence="3" type="ORF">B0T18DRAFT_435129</name>
</gene>
<organism evidence="3 4">
    <name type="scientific">Schizothecium vesticola</name>
    <dbReference type="NCBI Taxonomy" id="314040"/>
    <lineage>
        <taxon>Eukaryota</taxon>
        <taxon>Fungi</taxon>
        <taxon>Dikarya</taxon>
        <taxon>Ascomycota</taxon>
        <taxon>Pezizomycotina</taxon>
        <taxon>Sordariomycetes</taxon>
        <taxon>Sordariomycetidae</taxon>
        <taxon>Sordariales</taxon>
        <taxon>Schizotheciaceae</taxon>
        <taxon>Schizothecium</taxon>
    </lineage>
</organism>
<name>A0AA40FBS3_9PEZI</name>
<dbReference type="PANTHER" id="PTHR10696">
    <property type="entry name" value="GAMMA-BUTYROBETAINE HYDROXYLASE-RELATED"/>
    <property type="match status" value="1"/>
</dbReference>
<reference evidence="3" key="1">
    <citation type="submission" date="2023-06" db="EMBL/GenBank/DDBJ databases">
        <title>Genome-scale phylogeny and comparative genomics of the fungal order Sordariales.</title>
        <authorList>
            <consortium name="Lawrence Berkeley National Laboratory"/>
            <person name="Hensen N."/>
            <person name="Bonometti L."/>
            <person name="Westerberg I."/>
            <person name="Brannstrom I.O."/>
            <person name="Guillou S."/>
            <person name="Cros-Aarteil S."/>
            <person name="Calhoun S."/>
            <person name="Haridas S."/>
            <person name="Kuo A."/>
            <person name="Mondo S."/>
            <person name="Pangilinan J."/>
            <person name="Riley R."/>
            <person name="LaButti K."/>
            <person name="Andreopoulos B."/>
            <person name="Lipzen A."/>
            <person name="Chen C."/>
            <person name="Yanf M."/>
            <person name="Daum C."/>
            <person name="Ng V."/>
            <person name="Clum A."/>
            <person name="Steindorff A."/>
            <person name="Ohm R."/>
            <person name="Martin F."/>
            <person name="Silar P."/>
            <person name="Natvig D."/>
            <person name="Lalanne C."/>
            <person name="Gautier V."/>
            <person name="Ament-velasquez S.L."/>
            <person name="Kruys A."/>
            <person name="Hutchinson M.I."/>
            <person name="Powell A.J."/>
            <person name="Barry K."/>
            <person name="Miller A.N."/>
            <person name="Grigoriev I.V."/>
            <person name="Debuchy R."/>
            <person name="Gladieux P."/>
            <person name="Thoren M.H."/>
            <person name="Johannesson H."/>
        </authorList>
    </citation>
    <scope>NUCLEOTIDE SEQUENCE</scope>
    <source>
        <strain evidence="3">SMH3187-1</strain>
    </source>
</reference>
<keyword evidence="1" id="KW-0560">Oxidoreductase</keyword>
<dbReference type="SUPFAM" id="SSF51197">
    <property type="entry name" value="Clavaminate synthase-like"/>
    <property type="match status" value="1"/>
</dbReference>
<dbReference type="PANTHER" id="PTHR10696:SF54">
    <property type="entry name" value="FAMILY OXIDOREDUCTASE, PUTATIVE (AFU_ORTHOLOGUE AFUA_4G13850)-RELATED"/>
    <property type="match status" value="1"/>
</dbReference>
<dbReference type="Gene3D" id="3.60.130.10">
    <property type="entry name" value="Clavaminate synthase-like"/>
    <property type="match status" value="1"/>
</dbReference>
<dbReference type="Pfam" id="PF02668">
    <property type="entry name" value="TauD"/>
    <property type="match status" value="1"/>
</dbReference>